<dbReference type="PROSITE" id="PS00134">
    <property type="entry name" value="TRYPSIN_HIS"/>
    <property type="match status" value="1"/>
</dbReference>
<evidence type="ECO:0000256" key="2">
    <source>
        <dbReference type="ARBA" id="ARBA00022670"/>
    </source>
</evidence>
<protein>
    <recommendedName>
        <fullName evidence="8">Peptidase S1 domain-containing protein</fullName>
    </recommendedName>
</protein>
<dbReference type="PRINTS" id="PR00722">
    <property type="entry name" value="CHYMOTRYPSIN"/>
</dbReference>
<dbReference type="FunFam" id="2.40.10.10:FF:000034">
    <property type="entry name" value="Eupolytin"/>
    <property type="match status" value="1"/>
</dbReference>
<keyword evidence="2 6" id="KW-0645">Protease</keyword>
<evidence type="ECO:0000256" key="6">
    <source>
        <dbReference type="RuleBase" id="RU363034"/>
    </source>
</evidence>
<reference evidence="9 10" key="1">
    <citation type="submission" date="2024-05" db="EMBL/GenBank/DDBJ databases">
        <title>Genetic variation in Jamaican populations of the coffee berry borer (Hypothenemus hampei).</title>
        <authorList>
            <person name="Errbii M."/>
            <person name="Myrie A."/>
        </authorList>
    </citation>
    <scope>NUCLEOTIDE SEQUENCE [LARGE SCALE GENOMIC DNA]</scope>
    <source>
        <strain evidence="9">JA-Hopewell-2020-01-JO</strain>
        <tissue evidence="9">Whole body</tissue>
    </source>
</reference>
<evidence type="ECO:0000256" key="1">
    <source>
        <dbReference type="ARBA" id="ARBA00007664"/>
    </source>
</evidence>
<dbReference type="InterPro" id="IPR050430">
    <property type="entry name" value="Peptidase_S1"/>
</dbReference>
<organism evidence="9 10">
    <name type="scientific">Hypothenemus hampei</name>
    <name type="common">Coffee berry borer</name>
    <dbReference type="NCBI Taxonomy" id="57062"/>
    <lineage>
        <taxon>Eukaryota</taxon>
        <taxon>Metazoa</taxon>
        <taxon>Ecdysozoa</taxon>
        <taxon>Arthropoda</taxon>
        <taxon>Hexapoda</taxon>
        <taxon>Insecta</taxon>
        <taxon>Pterygota</taxon>
        <taxon>Neoptera</taxon>
        <taxon>Endopterygota</taxon>
        <taxon>Coleoptera</taxon>
        <taxon>Polyphaga</taxon>
        <taxon>Cucujiformia</taxon>
        <taxon>Curculionidae</taxon>
        <taxon>Scolytinae</taxon>
        <taxon>Hypothenemus</taxon>
    </lineage>
</organism>
<dbReference type="SUPFAM" id="SSF50494">
    <property type="entry name" value="Trypsin-like serine proteases"/>
    <property type="match status" value="1"/>
</dbReference>
<dbReference type="PROSITE" id="PS50240">
    <property type="entry name" value="TRYPSIN_DOM"/>
    <property type="match status" value="1"/>
</dbReference>
<keyword evidence="10" id="KW-1185">Reference proteome</keyword>
<dbReference type="SMART" id="SM00020">
    <property type="entry name" value="Tryp_SPc"/>
    <property type="match status" value="1"/>
</dbReference>
<dbReference type="CDD" id="cd00190">
    <property type="entry name" value="Tryp_SPc"/>
    <property type="match status" value="1"/>
</dbReference>
<dbReference type="InterPro" id="IPR009003">
    <property type="entry name" value="Peptidase_S1_PA"/>
</dbReference>
<dbReference type="InterPro" id="IPR043504">
    <property type="entry name" value="Peptidase_S1_PA_chymotrypsin"/>
</dbReference>
<dbReference type="InterPro" id="IPR001314">
    <property type="entry name" value="Peptidase_S1A"/>
</dbReference>
<sequence length="253" mass="26184">MLSQVFGLLLGAIVCATALPNRNSSFVRIVGGKDANIADYPYQVSILIDDEHACGGSILKSTFILTAAHCFVTESRVSHITIRAGSSARTSGGTIVKTKKLYAHSSFNADTYDYDVAVIELASALTFGTGVRAISLPSASTSFNNGQTSTVTGWGLTTNDGSLASILQVVDVPLITTATCQSGFYGTAITTRMFCAGVEGKDSCVGDSGGPIVTNGILIGIVSWGDICGQAKTPGVYTKVTEVLSYITGIVGT</sequence>
<dbReference type="EMBL" id="JBDJPC010000010">
    <property type="protein sequence ID" value="KAL1490523.1"/>
    <property type="molecule type" value="Genomic_DNA"/>
</dbReference>
<keyword evidence="7" id="KW-0732">Signal</keyword>
<gene>
    <name evidence="9" type="ORF">ABEB36_013201</name>
</gene>
<keyword evidence="3 6" id="KW-0378">Hydrolase</keyword>
<dbReference type="InterPro" id="IPR018114">
    <property type="entry name" value="TRYPSIN_HIS"/>
</dbReference>
<evidence type="ECO:0000259" key="8">
    <source>
        <dbReference type="PROSITE" id="PS50240"/>
    </source>
</evidence>
<dbReference type="PROSITE" id="PS00135">
    <property type="entry name" value="TRYPSIN_SER"/>
    <property type="match status" value="1"/>
</dbReference>
<evidence type="ECO:0000256" key="5">
    <source>
        <dbReference type="ARBA" id="ARBA00023157"/>
    </source>
</evidence>
<feature type="domain" description="Peptidase S1" evidence="8">
    <location>
        <begin position="29"/>
        <end position="252"/>
    </location>
</feature>
<evidence type="ECO:0000256" key="7">
    <source>
        <dbReference type="SAM" id="SignalP"/>
    </source>
</evidence>
<feature type="signal peptide" evidence="7">
    <location>
        <begin position="1"/>
        <end position="18"/>
    </location>
</feature>
<comment type="caution">
    <text evidence="9">The sequence shown here is derived from an EMBL/GenBank/DDBJ whole genome shotgun (WGS) entry which is preliminary data.</text>
</comment>
<dbReference type="GO" id="GO:0008236">
    <property type="term" value="F:serine-type peptidase activity"/>
    <property type="evidence" value="ECO:0007669"/>
    <property type="project" value="UniProtKB-KW"/>
</dbReference>
<dbReference type="GO" id="GO:0006508">
    <property type="term" value="P:proteolysis"/>
    <property type="evidence" value="ECO:0007669"/>
    <property type="project" value="UniProtKB-KW"/>
</dbReference>
<comment type="similarity">
    <text evidence="1">Belongs to the peptidase S1 family.</text>
</comment>
<evidence type="ECO:0000313" key="9">
    <source>
        <dbReference type="EMBL" id="KAL1490523.1"/>
    </source>
</evidence>
<evidence type="ECO:0000256" key="3">
    <source>
        <dbReference type="ARBA" id="ARBA00022801"/>
    </source>
</evidence>
<name>A0ABD1E772_HYPHA</name>
<evidence type="ECO:0000313" key="10">
    <source>
        <dbReference type="Proteomes" id="UP001566132"/>
    </source>
</evidence>
<dbReference type="PANTHER" id="PTHR24276:SF91">
    <property type="entry name" value="AT26814P-RELATED"/>
    <property type="match status" value="1"/>
</dbReference>
<keyword evidence="5" id="KW-1015">Disulfide bond</keyword>
<accession>A0ABD1E772</accession>
<dbReference type="InterPro" id="IPR033116">
    <property type="entry name" value="TRYPSIN_SER"/>
</dbReference>
<feature type="chain" id="PRO_5044820244" description="Peptidase S1 domain-containing protein" evidence="7">
    <location>
        <begin position="19"/>
        <end position="253"/>
    </location>
</feature>
<evidence type="ECO:0000256" key="4">
    <source>
        <dbReference type="ARBA" id="ARBA00022825"/>
    </source>
</evidence>
<proteinExistence type="inferred from homology"/>
<dbReference type="Gene3D" id="2.40.10.10">
    <property type="entry name" value="Trypsin-like serine proteases"/>
    <property type="match status" value="1"/>
</dbReference>
<dbReference type="PANTHER" id="PTHR24276">
    <property type="entry name" value="POLYSERASE-RELATED"/>
    <property type="match status" value="1"/>
</dbReference>
<keyword evidence="4 6" id="KW-0720">Serine protease</keyword>
<dbReference type="Proteomes" id="UP001566132">
    <property type="component" value="Unassembled WGS sequence"/>
</dbReference>
<dbReference type="AlphaFoldDB" id="A0ABD1E772"/>
<dbReference type="Pfam" id="PF00089">
    <property type="entry name" value="Trypsin"/>
    <property type="match status" value="1"/>
</dbReference>
<dbReference type="InterPro" id="IPR001254">
    <property type="entry name" value="Trypsin_dom"/>
</dbReference>